<dbReference type="Gene3D" id="3.30.70.2540">
    <property type="entry name" value="CRISPR-associated endoribonuclease Cas6/Csy4"/>
    <property type="match status" value="1"/>
</dbReference>
<dbReference type="Pfam" id="PF09618">
    <property type="entry name" value="Cas_Csy4"/>
    <property type="match status" value="1"/>
</dbReference>
<name>A0ABX6JIS4_9GAMM</name>
<dbReference type="InterPro" id="IPR013396">
    <property type="entry name" value="CRISPR-assoc_prot_Csy4"/>
</dbReference>
<gene>
    <name evidence="1" type="primary">cas6f</name>
    <name evidence="1" type="ORF">GTH23_03090</name>
</gene>
<evidence type="ECO:0000313" key="1">
    <source>
        <dbReference type="EMBL" id="QIF89089.1"/>
    </source>
</evidence>
<keyword evidence="2" id="KW-1185">Reference proteome</keyword>
<dbReference type="Proteomes" id="UP000501338">
    <property type="component" value="Chromosome"/>
</dbReference>
<dbReference type="RefSeq" id="WP_156733770.1">
    <property type="nucleotide sequence ID" value="NZ_CP045008.1"/>
</dbReference>
<protein>
    <submittedName>
        <fullName evidence="1">Type I-F CRISPR-associated endoribonuclease Cas6/Csy4</fullName>
    </submittedName>
</protein>
<dbReference type="InterPro" id="IPR042564">
    <property type="entry name" value="CRISPR-Cas6/Csy4_sf"/>
</dbReference>
<dbReference type="NCBIfam" id="TIGR02563">
    <property type="entry name" value="cas_Csy4"/>
    <property type="match status" value="1"/>
</dbReference>
<accession>A0ABX6JIS4</accession>
<evidence type="ECO:0000313" key="2">
    <source>
        <dbReference type="Proteomes" id="UP000501338"/>
    </source>
</evidence>
<dbReference type="CDD" id="cd09739">
    <property type="entry name" value="Cas6_I-F"/>
    <property type="match status" value="1"/>
</dbReference>
<dbReference type="EMBL" id="CP047340">
    <property type="protein sequence ID" value="QIF89089.1"/>
    <property type="molecule type" value="Genomic_DNA"/>
</dbReference>
<reference evidence="1 2" key="1">
    <citation type="submission" date="2020-01" db="EMBL/GenBank/DDBJ databases">
        <title>The genomic epidemiology of tigecycline resistance gene tet(X) variants in a swine farm in China.</title>
        <authorList>
            <person name="Peng K."/>
            <person name="Li R."/>
        </authorList>
    </citation>
    <scope>NUCLEOTIDE SEQUENCE [LARGE SCALE GENOMIC DNA]</scope>
    <source>
        <strain evidence="1 2">ZF1</strain>
    </source>
</reference>
<sequence length="214" mass="24912">MKYYQDIKLLPATEISLGFIWEKVYQQIHLMLVEHKLDTNVSEIGLSFPAYGDKTFPLGDRLRLFTETEISLSRLNVAKWLQQLSDYIRIEPVKPVPSNVGEYACFTRHNPKSQQRRLKQLERRTSYLAQKHGVDEDTMRAELLASIEQKSGESKLPYINVQSLSTSTEPQLRHKFMLFIQCNKSNSQLRNSNTFSCYGLSQKEKGKQTFVPWF</sequence>
<proteinExistence type="predicted"/>
<organism evidence="1 2">
    <name type="scientific">Proteus terrae subsp. cibarius</name>
    <dbReference type="NCBI Taxonomy" id="626774"/>
    <lineage>
        <taxon>Bacteria</taxon>
        <taxon>Pseudomonadati</taxon>
        <taxon>Pseudomonadota</taxon>
        <taxon>Gammaproteobacteria</taxon>
        <taxon>Enterobacterales</taxon>
        <taxon>Morganellaceae</taxon>
        <taxon>Proteus</taxon>
    </lineage>
</organism>